<organism evidence="6 7">
    <name type="scientific">Oidiodendron maius (strain Zn)</name>
    <dbReference type="NCBI Taxonomy" id="913774"/>
    <lineage>
        <taxon>Eukaryota</taxon>
        <taxon>Fungi</taxon>
        <taxon>Dikarya</taxon>
        <taxon>Ascomycota</taxon>
        <taxon>Pezizomycotina</taxon>
        <taxon>Leotiomycetes</taxon>
        <taxon>Leotiomycetes incertae sedis</taxon>
        <taxon>Myxotrichaceae</taxon>
        <taxon>Oidiodendron</taxon>
    </lineage>
</organism>
<dbReference type="InterPro" id="IPR029058">
    <property type="entry name" value="AB_hydrolase_fold"/>
</dbReference>
<accession>A0A0C3HDI3</accession>
<dbReference type="PROSITE" id="PS50082">
    <property type="entry name" value="WD_REPEATS_2"/>
    <property type="match status" value="1"/>
</dbReference>
<feature type="domain" description="GPI inositol-deacylase winged helix" evidence="4">
    <location>
        <begin position="676"/>
        <end position="744"/>
    </location>
</feature>
<dbReference type="PANTHER" id="PTHR10039:SF16">
    <property type="entry name" value="GPI INOSITOL-DEACYLASE"/>
    <property type="match status" value="1"/>
</dbReference>
<dbReference type="SUPFAM" id="SSF50978">
    <property type="entry name" value="WD40 repeat-like"/>
    <property type="match status" value="1"/>
</dbReference>
<dbReference type="SUPFAM" id="SSF53474">
    <property type="entry name" value="alpha/beta-Hydrolases"/>
    <property type="match status" value="1"/>
</dbReference>
<evidence type="ECO:0000256" key="2">
    <source>
        <dbReference type="PROSITE-ProRule" id="PRU00221"/>
    </source>
</evidence>
<reference evidence="7" key="2">
    <citation type="submission" date="2015-01" db="EMBL/GenBank/DDBJ databases">
        <title>Evolutionary Origins and Diversification of the Mycorrhizal Mutualists.</title>
        <authorList>
            <consortium name="DOE Joint Genome Institute"/>
            <consortium name="Mycorrhizal Genomics Consortium"/>
            <person name="Kohler A."/>
            <person name="Kuo A."/>
            <person name="Nagy L.G."/>
            <person name="Floudas D."/>
            <person name="Copeland A."/>
            <person name="Barry K.W."/>
            <person name="Cichocki N."/>
            <person name="Veneault-Fourrey C."/>
            <person name="LaButti K."/>
            <person name="Lindquist E.A."/>
            <person name="Lipzen A."/>
            <person name="Lundell T."/>
            <person name="Morin E."/>
            <person name="Murat C."/>
            <person name="Riley R."/>
            <person name="Ohm R."/>
            <person name="Sun H."/>
            <person name="Tunlid A."/>
            <person name="Henrissat B."/>
            <person name="Grigoriev I.V."/>
            <person name="Hibbett D.S."/>
            <person name="Martin F."/>
        </authorList>
    </citation>
    <scope>NUCLEOTIDE SEQUENCE [LARGE SCALE GENOMIC DNA]</scope>
    <source>
        <strain evidence="7">Zn</strain>
    </source>
</reference>
<feature type="repeat" description="WD" evidence="2">
    <location>
        <begin position="1095"/>
        <end position="1126"/>
    </location>
</feature>
<dbReference type="InterPro" id="IPR027417">
    <property type="entry name" value="P-loop_NTPase"/>
</dbReference>
<dbReference type="Pfam" id="PF22939">
    <property type="entry name" value="WHD_GPIID"/>
    <property type="match status" value="1"/>
</dbReference>
<dbReference type="Gene3D" id="3.40.50.300">
    <property type="entry name" value="P-loop containing nucleotide triphosphate hydrolases"/>
    <property type="match status" value="1"/>
</dbReference>
<protein>
    <submittedName>
        <fullName evidence="6">Uncharacterized protein</fullName>
    </submittedName>
</protein>
<evidence type="ECO:0000313" key="7">
    <source>
        <dbReference type="Proteomes" id="UP000054321"/>
    </source>
</evidence>
<evidence type="ECO:0000256" key="1">
    <source>
        <dbReference type="ARBA" id="ARBA00022737"/>
    </source>
</evidence>
<dbReference type="Gene3D" id="2.130.10.10">
    <property type="entry name" value="YVTN repeat-like/Quinoprotein amine dehydrogenase"/>
    <property type="match status" value="2"/>
</dbReference>
<dbReference type="InterPro" id="IPR056884">
    <property type="entry name" value="NPHP3-like_N"/>
</dbReference>
<dbReference type="EMBL" id="KN832877">
    <property type="protein sequence ID" value="KIN00387.1"/>
    <property type="molecule type" value="Genomic_DNA"/>
</dbReference>
<dbReference type="Gene3D" id="3.40.50.1820">
    <property type="entry name" value="alpha/beta hydrolase"/>
    <property type="match status" value="1"/>
</dbReference>
<gene>
    <name evidence="6" type="ORF">OIDMADRAFT_145865</name>
</gene>
<dbReference type="SUPFAM" id="SSF52540">
    <property type="entry name" value="P-loop containing nucleoside triphosphate hydrolases"/>
    <property type="match status" value="1"/>
</dbReference>
<dbReference type="InterPro" id="IPR015943">
    <property type="entry name" value="WD40/YVTN_repeat-like_dom_sf"/>
</dbReference>
<sequence>MELPTSQGEFGSSNLQGNSADTQDPATSKNGRKLHAGWIFRNRFRRRHLNRSGGQIEALQQPQSIPGLTPYPPSSPPPLEAETSGPLGLRVIHQPKTTPLVDIIFIHGLGGGSKKTWSKDPRDPGLFWPEQWLPSDPEIEKARILSFGYNASFLPGAPRSIYNIGDFAKELLNEMKFGKNNGVALDIGDVPIIFVVHSMGGLVMKKAYLFGQNDKAYKDIVSSISAVIFLATPHRGSNLADDLGRLLKVLFQPPRDFVNDLKTNSPALEDLNEQFRHVAPNLSIWSFYETLVTPTAHGLLNLMVLEKSSSVLGYANEISRPLNANHHTICKYSSPHDSNYISVRNALSFLVKSLRLKDATTSSIGALSETKLLDTILAISSSPEEDLNSIRRLWTPGTCDWLLQEPGIQSWLKMQMESSVTWFCAPPGCGKSTLAAHIISHLRGSGLAYQYFFFKFDDPDKRSMGTFLRSIAYQIARDFPAFKRSLLELANEGLKLEKADPIVVWNKLFEYILFAMDLSVPLYWVVDGLDECDTPKALPQLLHGFIGSNAFIRILIVSRKTESLTLEFGRLASSLQVELIEKDGSDFNFNDIHIFVEREIKYLRGSDTVRRRVSHDIESRAQGNFLWTRLVLEEILNCHTEDDIHKALDNIPADMDKLYRRMEQVILSNPRRANIALAKVLLQWTICASRLLTVEELSQALRPEFPEILDIRRSIQDICGQFLIVKTTGHVTIIHKTARDYLLRPATITSIIDVAKAHEELFIKSISDLCDHNLRLKLTHDHQALFRTKSFLLYSATSWMFHLRKTRAASDEIFKNVLHLFKNLFVLIWIQTLALVGQLETLVPAAQALAAFTENRRKLNLIMDPSLHRLSDIEFLERWTVDLTKLGGKFGKQLTSDPAAIYELIPLFCPENSIIHQQFHEPDSAKVIVRGISNTSWCDNLAKIDLPHENDSKLMLGSNDCEVRYLRIKDLEAGWQIVNSNLLKENSKIGGTAVKSPIPDLLLFNEDGTQVAASYAGFPLSVWAINGGYCVGRCRRGKEYRTLHALPSTSWHSVYRFTWNPVSGHIIGIYKADSIFKWHPITGENQETLSSGDEITASPDGKLFVTSNSDGVVKIWNFQSFTVIYQLSLADLVTGLAFSPDSMRLYDLRWSSVNAWEPSGLIRFLDNNDSFRNTSSGYQLPSFLSHMSEASVAQFAAVGVIAAGLGTSRFCVGNDKGVICLFDTQMEGTIELHKFSDFFPISHIAWSQDARHVAVADLGGNIIIKNLVALDDGNDNTKVRSLAPPTMDMSTHGIRQILFNYDSTLLLVLSEYKGQIWSLNDEAVIATCVFEDNMNRRWLQHPTQKSKFLGFGSADIRVFRWHDFSEFPRLYFQEDQLRRDSHTMPISTQLRSTNPVQFSKSENKYISSSIVNKAFLTQDGNHVMVQLKITSAKGCITKELLIFDVSSFPSDEVGQITSKRLSYAFIPQNISTIVEIPLGILPDFGLVFLDKDLWFCTFQLKVPSDKYEIPQRHYFIPRDWASTQSIEQCCMMENGTILCPKEDTVAVIKCDLENSGF</sequence>
<keyword evidence="1" id="KW-0677">Repeat</keyword>
<dbReference type="Pfam" id="PF00400">
    <property type="entry name" value="WD40"/>
    <property type="match status" value="1"/>
</dbReference>
<feature type="region of interest" description="Disordered" evidence="3">
    <location>
        <begin position="1"/>
        <end position="33"/>
    </location>
</feature>
<keyword evidence="2" id="KW-0853">WD repeat</keyword>
<reference evidence="6 7" key="1">
    <citation type="submission" date="2014-04" db="EMBL/GenBank/DDBJ databases">
        <authorList>
            <consortium name="DOE Joint Genome Institute"/>
            <person name="Kuo A."/>
            <person name="Martino E."/>
            <person name="Perotto S."/>
            <person name="Kohler A."/>
            <person name="Nagy L.G."/>
            <person name="Floudas D."/>
            <person name="Copeland A."/>
            <person name="Barry K.W."/>
            <person name="Cichocki N."/>
            <person name="Veneault-Fourrey C."/>
            <person name="LaButti K."/>
            <person name="Lindquist E.A."/>
            <person name="Lipzen A."/>
            <person name="Lundell T."/>
            <person name="Morin E."/>
            <person name="Murat C."/>
            <person name="Sun H."/>
            <person name="Tunlid A."/>
            <person name="Henrissat B."/>
            <person name="Grigoriev I.V."/>
            <person name="Hibbett D.S."/>
            <person name="Martin F."/>
            <person name="Nordberg H.P."/>
            <person name="Cantor M.N."/>
            <person name="Hua S.X."/>
        </authorList>
    </citation>
    <scope>NUCLEOTIDE SEQUENCE [LARGE SCALE GENOMIC DNA]</scope>
    <source>
        <strain evidence="6 7">Zn</strain>
    </source>
</reference>
<feature type="domain" description="Nephrocystin 3-like N-terminal" evidence="5">
    <location>
        <begin position="397"/>
        <end position="559"/>
    </location>
</feature>
<proteinExistence type="predicted"/>
<dbReference type="InterPro" id="IPR054471">
    <property type="entry name" value="GPIID_WHD"/>
</dbReference>
<dbReference type="Proteomes" id="UP000054321">
    <property type="component" value="Unassembled WGS sequence"/>
</dbReference>
<evidence type="ECO:0000259" key="5">
    <source>
        <dbReference type="Pfam" id="PF24883"/>
    </source>
</evidence>
<evidence type="ECO:0000313" key="6">
    <source>
        <dbReference type="EMBL" id="KIN00387.1"/>
    </source>
</evidence>
<evidence type="ECO:0000256" key="3">
    <source>
        <dbReference type="SAM" id="MobiDB-lite"/>
    </source>
</evidence>
<feature type="compositionally biased region" description="Polar residues" evidence="3">
    <location>
        <begin position="1"/>
        <end position="29"/>
    </location>
</feature>
<dbReference type="PANTHER" id="PTHR10039">
    <property type="entry name" value="AMELOGENIN"/>
    <property type="match status" value="1"/>
</dbReference>
<evidence type="ECO:0000259" key="4">
    <source>
        <dbReference type="Pfam" id="PF22939"/>
    </source>
</evidence>
<dbReference type="InParanoid" id="A0A0C3HDI3"/>
<dbReference type="Pfam" id="PF24883">
    <property type="entry name" value="NPHP3_N"/>
    <property type="match status" value="1"/>
</dbReference>
<dbReference type="InterPro" id="IPR001680">
    <property type="entry name" value="WD40_rpt"/>
</dbReference>
<feature type="compositionally biased region" description="Pro residues" evidence="3">
    <location>
        <begin position="69"/>
        <end position="79"/>
    </location>
</feature>
<name>A0A0C3HDI3_OIDMZ</name>
<feature type="region of interest" description="Disordered" evidence="3">
    <location>
        <begin position="57"/>
        <end position="85"/>
    </location>
</feature>
<keyword evidence="7" id="KW-1185">Reference proteome</keyword>
<dbReference type="SMART" id="SM00320">
    <property type="entry name" value="WD40"/>
    <property type="match status" value="2"/>
</dbReference>
<dbReference type="HOGENOM" id="CLU_001384_2_0_1"/>
<dbReference type="OrthoDB" id="194358at2759"/>
<dbReference type="InterPro" id="IPR036322">
    <property type="entry name" value="WD40_repeat_dom_sf"/>
</dbReference>